<keyword evidence="1" id="KW-0472">Membrane</keyword>
<keyword evidence="1" id="KW-0812">Transmembrane</keyword>
<reference evidence="2 3" key="1">
    <citation type="submission" date="2016-10" db="EMBL/GenBank/DDBJ databases">
        <authorList>
            <person name="de Groot N.N."/>
        </authorList>
    </citation>
    <scope>NUCLEOTIDE SEQUENCE [LARGE SCALE GENOMIC DNA]</scope>
    <source>
        <strain evidence="2 3">DSM 23399</strain>
    </source>
</reference>
<evidence type="ECO:0000313" key="3">
    <source>
        <dbReference type="Proteomes" id="UP000198790"/>
    </source>
</evidence>
<keyword evidence="3" id="KW-1185">Reference proteome</keyword>
<protein>
    <submittedName>
        <fullName evidence="2">Uncharacterized protein</fullName>
    </submittedName>
</protein>
<organism evidence="2 3">
    <name type="scientific">Algoriphagus aquimarinus</name>
    <dbReference type="NCBI Taxonomy" id="237018"/>
    <lineage>
        <taxon>Bacteria</taxon>
        <taxon>Pseudomonadati</taxon>
        <taxon>Bacteroidota</taxon>
        <taxon>Cytophagia</taxon>
        <taxon>Cytophagales</taxon>
        <taxon>Cyclobacteriaceae</taxon>
        <taxon>Algoriphagus</taxon>
    </lineage>
</organism>
<evidence type="ECO:0000313" key="2">
    <source>
        <dbReference type="EMBL" id="SFB09140.1"/>
    </source>
</evidence>
<dbReference type="EMBL" id="FOKK01000004">
    <property type="protein sequence ID" value="SFB09140.1"/>
    <property type="molecule type" value="Genomic_DNA"/>
</dbReference>
<evidence type="ECO:0000256" key="1">
    <source>
        <dbReference type="SAM" id="Phobius"/>
    </source>
</evidence>
<sequence>MESSSFTNKLEIESKTRSYFDFKYPILYYLQFVSYPVFTIIWLFGIFLGLHLIVEESNFLTVFWLTGWLLAGLINYYLIWYYAGKQIICADSEGIRVTKKFMLYRRSKVVKTKRILTIDFIELKPYNIFTGRDIEIKERLGWLVINGDSNYRSNSYLYPIEDLEELIKLYLSVCKTAN</sequence>
<dbReference type="RefSeq" id="WP_092895575.1">
    <property type="nucleotide sequence ID" value="NZ_FOKK01000004.1"/>
</dbReference>
<dbReference type="Proteomes" id="UP000198790">
    <property type="component" value="Unassembled WGS sequence"/>
</dbReference>
<name>A0A1I0Y9J2_9BACT</name>
<keyword evidence="1" id="KW-1133">Transmembrane helix</keyword>
<feature type="transmembrane region" description="Helical" evidence="1">
    <location>
        <begin position="62"/>
        <end position="83"/>
    </location>
</feature>
<gene>
    <name evidence="2" type="ORF">SAMN04489723_104148</name>
</gene>
<proteinExistence type="predicted"/>
<dbReference type="AlphaFoldDB" id="A0A1I0Y9J2"/>
<feature type="transmembrane region" description="Helical" evidence="1">
    <location>
        <begin position="26"/>
        <end position="50"/>
    </location>
</feature>
<accession>A0A1I0Y9J2</accession>